<evidence type="ECO:0000256" key="1">
    <source>
        <dbReference type="SAM" id="SignalP"/>
    </source>
</evidence>
<evidence type="ECO:0000313" key="3">
    <source>
        <dbReference type="Proteomes" id="UP001365846"/>
    </source>
</evidence>
<feature type="signal peptide" evidence="1">
    <location>
        <begin position="1"/>
        <end position="25"/>
    </location>
</feature>
<protein>
    <submittedName>
        <fullName evidence="2">Antibiotic biosynthesis monooxygenase</fullName>
    </submittedName>
</protein>
<keyword evidence="3" id="KW-1185">Reference proteome</keyword>
<gene>
    <name evidence="2" type="ORF">WKW77_24675</name>
</gene>
<keyword evidence="1" id="KW-0732">Signal</keyword>
<name>A0ABU8VKV6_9BURK</name>
<dbReference type="Proteomes" id="UP001365846">
    <property type="component" value="Unassembled WGS sequence"/>
</dbReference>
<accession>A0ABU8VKV6</accession>
<dbReference type="EMBL" id="JBBKZU010000012">
    <property type="protein sequence ID" value="MEJ8814302.1"/>
    <property type="molecule type" value="Genomic_DNA"/>
</dbReference>
<sequence length="126" mass="13547">MKHWLLVLAAPLAVALSILPADATAADSASVVEVVTFRLKPGVSAAEFARVDEQVELQHVSQQPGFISRESAVGTNNDWLVIVHWRSVPDAEASMGSFEKAPAAASFMSKIEGPTMSMKRYQAPPK</sequence>
<evidence type="ECO:0000313" key="2">
    <source>
        <dbReference type="EMBL" id="MEJ8814302.1"/>
    </source>
</evidence>
<dbReference type="SUPFAM" id="SSF54909">
    <property type="entry name" value="Dimeric alpha+beta barrel"/>
    <property type="match status" value="1"/>
</dbReference>
<dbReference type="GO" id="GO:0004497">
    <property type="term" value="F:monooxygenase activity"/>
    <property type="evidence" value="ECO:0007669"/>
    <property type="project" value="UniProtKB-KW"/>
</dbReference>
<keyword evidence="2" id="KW-0503">Monooxygenase</keyword>
<dbReference type="InterPro" id="IPR011008">
    <property type="entry name" value="Dimeric_a/b-barrel"/>
</dbReference>
<dbReference type="Gene3D" id="3.30.70.100">
    <property type="match status" value="1"/>
</dbReference>
<organism evidence="2 3">
    <name type="scientific">Variovorax ureilyticus</name>
    <dbReference type="NCBI Taxonomy" id="1836198"/>
    <lineage>
        <taxon>Bacteria</taxon>
        <taxon>Pseudomonadati</taxon>
        <taxon>Pseudomonadota</taxon>
        <taxon>Betaproteobacteria</taxon>
        <taxon>Burkholderiales</taxon>
        <taxon>Comamonadaceae</taxon>
        <taxon>Variovorax</taxon>
    </lineage>
</organism>
<feature type="chain" id="PRO_5047456933" evidence="1">
    <location>
        <begin position="26"/>
        <end position="126"/>
    </location>
</feature>
<proteinExistence type="predicted"/>
<keyword evidence="2" id="KW-0560">Oxidoreductase</keyword>
<reference evidence="2 3" key="1">
    <citation type="submission" date="2024-03" db="EMBL/GenBank/DDBJ databases">
        <title>Novel species of the genus Variovorax.</title>
        <authorList>
            <person name="Liu Q."/>
            <person name="Xin Y.-H."/>
        </authorList>
    </citation>
    <scope>NUCLEOTIDE SEQUENCE [LARGE SCALE GENOMIC DNA]</scope>
    <source>
        <strain evidence="2 3">KACC 18899</strain>
    </source>
</reference>
<dbReference type="RefSeq" id="WP_340359533.1">
    <property type="nucleotide sequence ID" value="NZ_JBBKZU010000012.1"/>
</dbReference>
<comment type="caution">
    <text evidence="2">The sequence shown here is derived from an EMBL/GenBank/DDBJ whole genome shotgun (WGS) entry which is preliminary data.</text>
</comment>